<name>A0A6A6K3W7_HEVBR</name>
<protein>
    <submittedName>
        <fullName evidence="1">Uncharacterized protein</fullName>
    </submittedName>
</protein>
<evidence type="ECO:0000313" key="1">
    <source>
        <dbReference type="EMBL" id="KAF2283224.1"/>
    </source>
</evidence>
<sequence length="83" mass="9121">MFKYKIKVSDGRRAWMKSPEVLQNCSIGFHFPSQLEEPVQARPLPQKVSGFTTENSLESRVNALVAMLPKGPLPPSGPSPGIN</sequence>
<keyword evidence="2" id="KW-1185">Reference proteome</keyword>
<dbReference type="PANTHER" id="PTHR35497:SF1">
    <property type="entry name" value="ACYL-UDP-N-ACETYLGLUCOSAMINE O-ACYLTRANSFERASE"/>
    <property type="match status" value="1"/>
</dbReference>
<dbReference type="EMBL" id="JAAGAX010000020">
    <property type="protein sequence ID" value="KAF2283224.1"/>
    <property type="molecule type" value="Genomic_DNA"/>
</dbReference>
<organism evidence="1 2">
    <name type="scientific">Hevea brasiliensis</name>
    <name type="common">Para rubber tree</name>
    <name type="synonym">Siphonia brasiliensis</name>
    <dbReference type="NCBI Taxonomy" id="3981"/>
    <lineage>
        <taxon>Eukaryota</taxon>
        <taxon>Viridiplantae</taxon>
        <taxon>Streptophyta</taxon>
        <taxon>Embryophyta</taxon>
        <taxon>Tracheophyta</taxon>
        <taxon>Spermatophyta</taxon>
        <taxon>Magnoliopsida</taxon>
        <taxon>eudicotyledons</taxon>
        <taxon>Gunneridae</taxon>
        <taxon>Pentapetalae</taxon>
        <taxon>rosids</taxon>
        <taxon>fabids</taxon>
        <taxon>Malpighiales</taxon>
        <taxon>Euphorbiaceae</taxon>
        <taxon>Crotonoideae</taxon>
        <taxon>Micrandreae</taxon>
        <taxon>Hevea</taxon>
    </lineage>
</organism>
<dbReference type="Proteomes" id="UP000467840">
    <property type="component" value="Unassembled WGS sequence"/>
</dbReference>
<proteinExistence type="predicted"/>
<dbReference type="PANTHER" id="PTHR35497">
    <property type="entry name" value="ACYL-UDP-N-ACETYLGLUCOSAMINE O-ACYLTRANSFERASE"/>
    <property type="match status" value="1"/>
</dbReference>
<dbReference type="AlphaFoldDB" id="A0A6A6K3W7"/>
<accession>A0A6A6K3W7</accession>
<gene>
    <name evidence="1" type="ORF">GH714_043571</name>
</gene>
<comment type="caution">
    <text evidence="1">The sequence shown here is derived from an EMBL/GenBank/DDBJ whole genome shotgun (WGS) entry which is preliminary data.</text>
</comment>
<reference evidence="1 2" key="1">
    <citation type="journal article" date="2020" name="Mol. Plant">
        <title>The Chromosome-Based Rubber Tree Genome Provides New Insights into Spurge Genome Evolution and Rubber Biosynthesis.</title>
        <authorList>
            <person name="Liu J."/>
            <person name="Shi C."/>
            <person name="Shi C.C."/>
            <person name="Li W."/>
            <person name="Zhang Q.J."/>
            <person name="Zhang Y."/>
            <person name="Li K."/>
            <person name="Lu H.F."/>
            <person name="Shi C."/>
            <person name="Zhu S.T."/>
            <person name="Xiao Z.Y."/>
            <person name="Nan H."/>
            <person name="Yue Y."/>
            <person name="Zhu X.G."/>
            <person name="Wu Y."/>
            <person name="Hong X.N."/>
            <person name="Fan G.Y."/>
            <person name="Tong Y."/>
            <person name="Zhang D."/>
            <person name="Mao C.L."/>
            <person name="Liu Y.L."/>
            <person name="Hao S.J."/>
            <person name="Liu W.Q."/>
            <person name="Lv M.Q."/>
            <person name="Zhang H.B."/>
            <person name="Liu Y."/>
            <person name="Hu-Tang G.R."/>
            <person name="Wang J.P."/>
            <person name="Wang J.H."/>
            <person name="Sun Y.H."/>
            <person name="Ni S.B."/>
            <person name="Chen W.B."/>
            <person name="Zhang X.C."/>
            <person name="Jiao Y.N."/>
            <person name="Eichler E.E."/>
            <person name="Li G.H."/>
            <person name="Liu X."/>
            <person name="Gao L.Z."/>
        </authorList>
    </citation>
    <scope>NUCLEOTIDE SEQUENCE [LARGE SCALE GENOMIC DNA]</scope>
    <source>
        <strain evidence="2">cv. GT1</strain>
        <tissue evidence="1">Leaf</tissue>
    </source>
</reference>
<evidence type="ECO:0000313" key="2">
    <source>
        <dbReference type="Proteomes" id="UP000467840"/>
    </source>
</evidence>